<feature type="transmembrane region" description="Helical" evidence="1">
    <location>
        <begin position="286"/>
        <end position="306"/>
    </location>
</feature>
<keyword evidence="1" id="KW-1133">Transmembrane helix</keyword>
<feature type="transmembrane region" description="Helical" evidence="1">
    <location>
        <begin position="74"/>
        <end position="92"/>
    </location>
</feature>
<accession>A0A8X6JD92</accession>
<dbReference type="AlphaFoldDB" id="A0A8X6JD92"/>
<protein>
    <submittedName>
        <fullName evidence="2">Uncharacterized protein</fullName>
    </submittedName>
</protein>
<feature type="transmembrane region" description="Helical" evidence="1">
    <location>
        <begin position="120"/>
        <end position="141"/>
    </location>
</feature>
<comment type="caution">
    <text evidence="2">The sequence shown here is derived from an EMBL/GenBank/DDBJ whole genome shotgun (WGS) entry which is preliminary data.</text>
</comment>
<keyword evidence="1" id="KW-0472">Membrane</keyword>
<dbReference type="Proteomes" id="UP000887013">
    <property type="component" value="Unassembled WGS sequence"/>
</dbReference>
<gene>
    <name evidence="2" type="primary">AVEN_109535_1</name>
    <name evidence="2" type="ORF">NPIL_116701</name>
</gene>
<organism evidence="2 3">
    <name type="scientific">Nephila pilipes</name>
    <name type="common">Giant wood spider</name>
    <name type="synonym">Nephila maculata</name>
    <dbReference type="NCBI Taxonomy" id="299642"/>
    <lineage>
        <taxon>Eukaryota</taxon>
        <taxon>Metazoa</taxon>
        <taxon>Ecdysozoa</taxon>
        <taxon>Arthropoda</taxon>
        <taxon>Chelicerata</taxon>
        <taxon>Arachnida</taxon>
        <taxon>Araneae</taxon>
        <taxon>Araneomorphae</taxon>
        <taxon>Entelegynae</taxon>
        <taxon>Araneoidea</taxon>
        <taxon>Nephilidae</taxon>
        <taxon>Nephila</taxon>
    </lineage>
</organism>
<evidence type="ECO:0000256" key="1">
    <source>
        <dbReference type="SAM" id="Phobius"/>
    </source>
</evidence>
<keyword evidence="3" id="KW-1185">Reference proteome</keyword>
<evidence type="ECO:0000313" key="2">
    <source>
        <dbReference type="EMBL" id="GFS60581.1"/>
    </source>
</evidence>
<proteinExistence type="predicted"/>
<sequence>MNTPPEIKVILRSLSLTGVIFSCARPTEKNKTKIEGKIKSLLKTLVEISFVAITISTVYMSITYGDEYKTTFKITTTTINVILLLLRVSLLVKKNAILRALSKFHALGHWNKSRSPLRKYAMLTCGLCFLLLVAMITSTTIEMLNNYDKYAPYLGLENRNSPCKADAFCSISIIAHVTMYVIHYVVFPGLLVALLSFVYLLFSKTFQQHLDELRLRLMENFSKKEISRTLLVFKAAKKIHLNIETAVSFLSFLAYALTFGNIFQVVSSIVTGFATDTGILQMTYSYITFIWSVVWFLALTMCGTEIRKIEVFLKNMAQDVITKNLGKKLDAQSDLEYMNLFNACSDLDLRFTGWGIFEVDKKLILTTTGILVTYGALEIAAVEEDT</sequence>
<reference evidence="2" key="1">
    <citation type="submission" date="2020-08" db="EMBL/GenBank/DDBJ databases">
        <title>Multicomponent nature underlies the extraordinary mechanical properties of spider dragline silk.</title>
        <authorList>
            <person name="Kono N."/>
            <person name="Nakamura H."/>
            <person name="Mori M."/>
            <person name="Yoshida Y."/>
            <person name="Ohtoshi R."/>
            <person name="Malay A.D."/>
            <person name="Moran D.A.P."/>
            <person name="Tomita M."/>
            <person name="Numata K."/>
            <person name="Arakawa K."/>
        </authorList>
    </citation>
    <scope>NUCLEOTIDE SEQUENCE</scope>
</reference>
<feature type="transmembrane region" description="Helical" evidence="1">
    <location>
        <begin position="41"/>
        <end position="62"/>
    </location>
</feature>
<evidence type="ECO:0000313" key="3">
    <source>
        <dbReference type="Proteomes" id="UP000887013"/>
    </source>
</evidence>
<name>A0A8X6JD92_NEPPI</name>
<feature type="transmembrane region" description="Helical" evidence="1">
    <location>
        <begin position="181"/>
        <end position="202"/>
    </location>
</feature>
<feature type="transmembrane region" description="Helical" evidence="1">
    <location>
        <begin position="246"/>
        <end position="266"/>
    </location>
</feature>
<dbReference type="EMBL" id="BMAW01047403">
    <property type="protein sequence ID" value="GFS60581.1"/>
    <property type="molecule type" value="Genomic_DNA"/>
</dbReference>
<keyword evidence="1" id="KW-0812">Transmembrane</keyword>
<dbReference type="OrthoDB" id="10465181at2759"/>